<gene>
    <name evidence="1" type="ORF">E5288_WYG003751</name>
</gene>
<dbReference type="EMBL" id="VBQZ03000047">
    <property type="protein sequence ID" value="MXQ88656.1"/>
    <property type="molecule type" value="Genomic_DNA"/>
</dbReference>
<accession>A0A6B0RKX8</accession>
<keyword evidence="2" id="KW-1185">Reference proteome</keyword>
<dbReference type="AlphaFoldDB" id="A0A6B0RKX8"/>
<reference evidence="1" key="1">
    <citation type="submission" date="2019-10" db="EMBL/GenBank/DDBJ databases">
        <title>The sequence and de novo assembly of the wild yak genome.</title>
        <authorList>
            <person name="Liu Y."/>
        </authorList>
    </citation>
    <scope>NUCLEOTIDE SEQUENCE [LARGE SCALE GENOMIC DNA]</scope>
    <source>
        <strain evidence="1">WY2019</strain>
    </source>
</reference>
<proteinExistence type="predicted"/>
<comment type="caution">
    <text evidence="1">The sequence shown here is derived from an EMBL/GenBank/DDBJ whole genome shotgun (WGS) entry which is preliminary data.</text>
</comment>
<evidence type="ECO:0000313" key="1">
    <source>
        <dbReference type="EMBL" id="MXQ88656.1"/>
    </source>
</evidence>
<sequence length="89" mass="10047">MYIPSSFPFTRPGHIILKQNVSNPDHGIIPRTLTCIVNLILLIKIFMHSREHIRSESKDQWLAGLSASEQLRSRVSDTGYVSNSNRKGA</sequence>
<organism evidence="1 2">
    <name type="scientific">Bos mutus</name>
    <name type="common">wild yak</name>
    <dbReference type="NCBI Taxonomy" id="72004"/>
    <lineage>
        <taxon>Eukaryota</taxon>
        <taxon>Metazoa</taxon>
        <taxon>Chordata</taxon>
        <taxon>Craniata</taxon>
        <taxon>Vertebrata</taxon>
        <taxon>Euteleostomi</taxon>
        <taxon>Mammalia</taxon>
        <taxon>Eutheria</taxon>
        <taxon>Laurasiatheria</taxon>
        <taxon>Artiodactyla</taxon>
        <taxon>Ruminantia</taxon>
        <taxon>Pecora</taxon>
        <taxon>Bovidae</taxon>
        <taxon>Bovinae</taxon>
        <taxon>Bos</taxon>
    </lineage>
</organism>
<protein>
    <submittedName>
        <fullName evidence="1">Uncharacterized protein</fullName>
    </submittedName>
</protein>
<dbReference type="Proteomes" id="UP000322234">
    <property type="component" value="Unassembled WGS sequence"/>
</dbReference>
<evidence type="ECO:0000313" key="2">
    <source>
        <dbReference type="Proteomes" id="UP000322234"/>
    </source>
</evidence>
<name>A0A6B0RKX8_9CETA</name>